<protein>
    <submittedName>
        <fullName evidence="11">GTP-binding protein Di-Ras2</fullName>
    </submittedName>
</protein>
<dbReference type="EMBL" id="LNIX01000021">
    <property type="protein sequence ID" value="OXA43793.1"/>
    <property type="molecule type" value="Genomic_DNA"/>
</dbReference>
<dbReference type="InterPro" id="IPR027417">
    <property type="entry name" value="P-loop_NTPase"/>
</dbReference>
<dbReference type="InterPro" id="IPR052236">
    <property type="entry name" value="Small_GTPase_RasD"/>
</dbReference>
<evidence type="ECO:0000256" key="10">
    <source>
        <dbReference type="SAM" id="MobiDB-lite"/>
    </source>
</evidence>
<dbReference type="PRINTS" id="PR00449">
    <property type="entry name" value="RASTRNSFRMNG"/>
</dbReference>
<dbReference type="OrthoDB" id="265044at2759"/>
<dbReference type="OMA" id="SEWVYCE"/>
<accession>A0A226DF17</accession>
<dbReference type="GO" id="GO:0005525">
    <property type="term" value="F:GTP binding"/>
    <property type="evidence" value="ECO:0007669"/>
    <property type="project" value="UniProtKB-KW"/>
</dbReference>
<keyword evidence="2" id="KW-1003">Cell membrane</keyword>
<keyword evidence="3" id="KW-0488">Methylation</keyword>
<dbReference type="SMART" id="SM00175">
    <property type="entry name" value="RAB"/>
    <property type="match status" value="1"/>
</dbReference>
<dbReference type="Gene3D" id="3.40.50.300">
    <property type="entry name" value="P-loop containing nucleotide triphosphate hydrolases"/>
    <property type="match status" value="1"/>
</dbReference>
<dbReference type="SMART" id="SM00173">
    <property type="entry name" value="RAS"/>
    <property type="match status" value="1"/>
</dbReference>
<evidence type="ECO:0000256" key="4">
    <source>
        <dbReference type="ARBA" id="ARBA00022741"/>
    </source>
</evidence>
<reference evidence="11 12" key="1">
    <citation type="submission" date="2015-12" db="EMBL/GenBank/DDBJ databases">
        <title>The genome of Folsomia candida.</title>
        <authorList>
            <person name="Faddeeva A."/>
            <person name="Derks M.F."/>
            <person name="Anvar Y."/>
            <person name="Smit S."/>
            <person name="Van Straalen N."/>
            <person name="Roelofs D."/>
        </authorList>
    </citation>
    <scope>NUCLEOTIDE SEQUENCE [LARGE SCALE GENOMIC DNA]</scope>
    <source>
        <strain evidence="11 12">VU population</strain>
        <tissue evidence="11">Whole body</tissue>
    </source>
</reference>
<keyword evidence="6" id="KW-0472">Membrane</keyword>
<gene>
    <name evidence="11" type="ORF">Fcan01_21488</name>
</gene>
<dbReference type="PROSITE" id="PS51419">
    <property type="entry name" value="RAB"/>
    <property type="match status" value="1"/>
</dbReference>
<dbReference type="FunFam" id="3.40.50.300:FF:000475">
    <property type="entry name" value="GTP-binding protein Rhes"/>
    <property type="match status" value="1"/>
</dbReference>
<evidence type="ECO:0000256" key="6">
    <source>
        <dbReference type="ARBA" id="ARBA00023136"/>
    </source>
</evidence>
<dbReference type="PROSITE" id="PS51421">
    <property type="entry name" value="RAS"/>
    <property type="match status" value="1"/>
</dbReference>
<dbReference type="InterPro" id="IPR001806">
    <property type="entry name" value="Small_GTPase"/>
</dbReference>
<comment type="caution">
    <text evidence="11">The sequence shown here is derived from an EMBL/GenBank/DDBJ whole genome shotgun (WGS) entry which is preliminary data.</text>
</comment>
<dbReference type="PANTHER" id="PTHR46149:SF7">
    <property type="entry name" value="GTP-BINDING PROTEIN DI-RAS2"/>
    <property type="match status" value="1"/>
</dbReference>
<dbReference type="PROSITE" id="PS51420">
    <property type="entry name" value="RHO"/>
    <property type="match status" value="1"/>
</dbReference>
<organism evidence="11 12">
    <name type="scientific">Folsomia candida</name>
    <name type="common">Springtail</name>
    <dbReference type="NCBI Taxonomy" id="158441"/>
    <lineage>
        <taxon>Eukaryota</taxon>
        <taxon>Metazoa</taxon>
        <taxon>Ecdysozoa</taxon>
        <taxon>Arthropoda</taxon>
        <taxon>Hexapoda</taxon>
        <taxon>Collembola</taxon>
        <taxon>Entomobryomorpha</taxon>
        <taxon>Isotomoidea</taxon>
        <taxon>Isotomidae</taxon>
        <taxon>Proisotominae</taxon>
        <taxon>Folsomia</taxon>
    </lineage>
</organism>
<evidence type="ECO:0000256" key="7">
    <source>
        <dbReference type="ARBA" id="ARBA00023288"/>
    </source>
</evidence>
<dbReference type="Proteomes" id="UP000198287">
    <property type="component" value="Unassembled WGS sequence"/>
</dbReference>
<keyword evidence="8" id="KW-0636">Prenylation</keyword>
<dbReference type="SMART" id="SM00174">
    <property type="entry name" value="RHO"/>
    <property type="match status" value="1"/>
</dbReference>
<dbReference type="GO" id="GO:0005886">
    <property type="term" value="C:plasma membrane"/>
    <property type="evidence" value="ECO:0007669"/>
    <property type="project" value="UniProtKB-SubCell"/>
</dbReference>
<feature type="compositionally biased region" description="Low complexity" evidence="10">
    <location>
        <begin position="214"/>
        <end position="239"/>
    </location>
</feature>
<sequence length="298" mass="31957">MGDLGRIRLVTLGGSGVGKTAIVKRFLFNTYPEKHKPTVEDLYTKEFDIGPTTLKVDLLDTAGDLQFPAMRRLSITTAHAFLLVYGIDSKESFEQVKCCFEEIREHRSDFQEVPIIIAGNKADLPAIKRDVEFDEVCDWIHDHLPKIRGKAMECSAKTGANVKELFKTFLQLSQLCPTASVAEAAPGGFFGAGGGLRRRSSAYAGTKGSGGKGAQPQPATPPSSACNSPRLGGLSLLRGTMSTPTGSSGHFDFEDAGGSLSRSKPRSRSLIRRSSKKSKPQMRDTSGSSGAQGDCVVA</sequence>
<dbReference type="PANTHER" id="PTHR46149">
    <property type="entry name" value="MIP08469P"/>
    <property type="match status" value="1"/>
</dbReference>
<evidence type="ECO:0000256" key="3">
    <source>
        <dbReference type="ARBA" id="ARBA00022481"/>
    </source>
</evidence>
<evidence type="ECO:0000313" key="11">
    <source>
        <dbReference type="EMBL" id="OXA43793.1"/>
    </source>
</evidence>
<name>A0A226DF17_FOLCA</name>
<feature type="compositionally biased region" description="Basic residues" evidence="10">
    <location>
        <begin position="263"/>
        <end position="280"/>
    </location>
</feature>
<keyword evidence="12" id="KW-1185">Reference proteome</keyword>
<evidence type="ECO:0000256" key="8">
    <source>
        <dbReference type="ARBA" id="ARBA00023289"/>
    </source>
</evidence>
<keyword evidence="5" id="KW-0342">GTP-binding</keyword>
<evidence type="ECO:0000256" key="2">
    <source>
        <dbReference type="ARBA" id="ARBA00022475"/>
    </source>
</evidence>
<dbReference type="AlphaFoldDB" id="A0A226DF17"/>
<dbReference type="NCBIfam" id="TIGR00231">
    <property type="entry name" value="small_GTP"/>
    <property type="match status" value="1"/>
</dbReference>
<comment type="similarity">
    <text evidence="9">Belongs to the small GTPase superfamily. RasD family.</text>
</comment>
<dbReference type="GO" id="GO:0003924">
    <property type="term" value="F:GTPase activity"/>
    <property type="evidence" value="ECO:0007669"/>
    <property type="project" value="InterPro"/>
</dbReference>
<evidence type="ECO:0000256" key="9">
    <source>
        <dbReference type="ARBA" id="ARBA00038061"/>
    </source>
</evidence>
<dbReference type="InterPro" id="IPR005225">
    <property type="entry name" value="Small_GTP-bd"/>
</dbReference>
<dbReference type="STRING" id="158441.A0A226DF17"/>
<dbReference type="SUPFAM" id="SSF52540">
    <property type="entry name" value="P-loop containing nucleoside triphosphate hydrolases"/>
    <property type="match status" value="1"/>
</dbReference>
<comment type="subcellular location">
    <subcellularLocation>
        <location evidence="1">Cell membrane</location>
        <topology evidence="1">Lipid-anchor</topology>
    </subcellularLocation>
</comment>
<keyword evidence="7" id="KW-0449">Lipoprotein</keyword>
<evidence type="ECO:0000256" key="5">
    <source>
        <dbReference type="ARBA" id="ARBA00023134"/>
    </source>
</evidence>
<feature type="region of interest" description="Disordered" evidence="10">
    <location>
        <begin position="201"/>
        <end position="298"/>
    </location>
</feature>
<evidence type="ECO:0000256" key="1">
    <source>
        <dbReference type="ARBA" id="ARBA00004193"/>
    </source>
</evidence>
<keyword evidence="4" id="KW-0547">Nucleotide-binding</keyword>
<evidence type="ECO:0000313" key="12">
    <source>
        <dbReference type="Proteomes" id="UP000198287"/>
    </source>
</evidence>
<proteinExistence type="inferred from homology"/>
<dbReference type="Pfam" id="PF00071">
    <property type="entry name" value="Ras"/>
    <property type="match status" value="1"/>
</dbReference>